<name>A0A5N6X992_9EURO</name>
<evidence type="ECO:0000313" key="2">
    <source>
        <dbReference type="Proteomes" id="UP000325945"/>
    </source>
</evidence>
<gene>
    <name evidence="1" type="ORF">BDV39DRAFT_171387</name>
</gene>
<dbReference type="EMBL" id="ML741777">
    <property type="protein sequence ID" value="KAE8329801.1"/>
    <property type="molecule type" value="Genomic_DNA"/>
</dbReference>
<reference evidence="2" key="1">
    <citation type="submission" date="2019-04" db="EMBL/GenBank/DDBJ databases">
        <title>Friends and foes A comparative genomics studyof 23 Aspergillus species from section Flavi.</title>
        <authorList>
            <consortium name="DOE Joint Genome Institute"/>
            <person name="Kjaerbolling I."/>
            <person name="Vesth T."/>
            <person name="Frisvad J.C."/>
            <person name="Nybo J.L."/>
            <person name="Theobald S."/>
            <person name="Kildgaard S."/>
            <person name="Isbrandt T."/>
            <person name="Kuo A."/>
            <person name="Sato A."/>
            <person name="Lyhne E.K."/>
            <person name="Kogle M.E."/>
            <person name="Wiebenga A."/>
            <person name="Kun R.S."/>
            <person name="Lubbers R.J."/>
            <person name="Makela M.R."/>
            <person name="Barry K."/>
            <person name="Chovatia M."/>
            <person name="Clum A."/>
            <person name="Daum C."/>
            <person name="Haridas S."/>
            <person name="He G."/>
            <person name="LaButti K."/>
            <person name="Lipzen A."/>
            <person name="Mondo S."/>
            <person name="Riley R."/>
            <person name="Salamov A."/>
            <person name="Simmons B.A."/>
            <person name="Magnuson J.K."/>
            <person name="Henrissat B."/>
            <person name="Mortensen U.H."/>
            <person name="Larsen T.O."/>
            <person name="Devries R.P."/>
            <person name="Grigoriev I.V."/>
            <person name="Machida M."/>
            <person name="Baker S.E."/>
            <person name="Andersen M.R."/>
        </authorList>
    </citation>
    <scope>NUCLEOTIDE SEQUENCE [LARGE SCALE GENOMIC DNA]</scope>
    <source>
        <strain evidence="2">CBS 130017</strain>
    </source>
</reference>
<dbReference type="Proteomes" id="UP000325945">
    <property type="component" value="Unassembled WGS sequence"/>
</dbReference>
<proteinExistence type="predicted"/>
<accession>A0A5N6X992</accession>
<evidence type="ECO:0000313" key="1">
    <source>
        <dbReference type="EMBL" id="KAE8329801.1"/>
    </source>
</evidence>
<protein>
    <submittedName>
        <fullName evidence="1">Uncharacterized protein</fullName>
    </submittedName>
</protein>
<organism evidence="1 2">
    <name type="scientific">Aspergillus sergii</name>
    <dbReference type="NCBI Taxonomy" id="1034303"/>
    <lineage>
        <taxon>Eukaryota</taxon>
        <taxon>Fungi</taxon>
        <taxon>Dikarya</taxon>
        <taxon>Ascomycota</taxon>
        <taxon>Pezizomycotina</taxon>
        <taxon>Eurotiomycetes</taxon>
        <taxon>Eurotiomycetidae</taxon>
        <taxon>Eurotiales</taxon>
        <taxon>Aspergillaceae</taxon>
        <taxon>Aspergillus</taxon>
        <taxon>Aspergillus subgen. Circumdati</taxon>
    </lineage>
</organism>
<sequence length="89" mass="9829">MLPFSSLWAKVNTRFQLSLNALTLSGTVISALRPHLPRLINRIPGNGLSCHHFPTDILCSATSNCALAWTDKALPEGYFGQSSLYLTRR</sequence>
<keyword evidence="2" id="KW-1185">Reference proteome</keyword>
<dbReference type="AlphaFoldDB" id="A0A5N6X992"/>